<dbReference type="InterPro" id="IPR009014">
    <property type="entry name" value="Transketo_C/PFOR_II"/>
</dbReference>
<protein>
    <submittedName>
        <fullName evidence="1">Pyruvate dehydrogenase complex dehydrogenase (E1) component</fullName>
    </submittedName>
</protein>
<gene>
    <name evidence="1" type="ORF">J2739_000450</name>
</gene>
<keyword evidence="2" id="KW-1185">Reference proteome</keyword>
<dbReference type="RefSeq" id="WP_309898075.1">
    <property type="nucleotide sequence ID" value="NZ_JAVDRF010000001.1"/>
</dbReference>
<dbReference type="PANTHER" id="PTHR43825">
    <property type="entry name" value="PYRUVATE DEHYDROGENASE E1 COMPONENT"/>
    <property type="match status" value="1"/>
</dbReference>
<dbReference type="PANTHER" id="PTHR43825:SF3">
    <property type="entry name" value="PYRUVATE DEHYDROGENASE E1 COMPONENT"/>
    <property type="match status" value="1"/>
</dbReference>
<evidence type="ECO:0000313" key="1">
    <source>
        <dbReference type="EMBL" id="MDR6534690.1"/>
    </source>
</evidence>
<proteinExistence type="predicted"/>
<reference evidence="1 2" key="1">
    <citation type="submission" date="2023-07" db="EMBL/GenBank/DDBJ databases">
        <title>Sorghum-associated microbial communities from plants grown in Nebraska, USA.</title>
        <authorList>
            <person name="Schachtman D."/>
        </authorList>
    </citation>
    <scope>NUCLEOTIDE SEQUENCE [LARGE SCALE GENOMIC DNA]</scope>
    <source>
        <strain evidence="1 2">DS1781</strain>
    </source>
</reference>
<dbReference type="SUPFAM" id="SSF52922">
    <property type="entry name" value="TK C-terminal domain-like"/>
    <property type="match status" value="1"/>
</dbReference>
<keyword evidence="1" id="KW-0670">Pyruvate</keyword>
<sequence>MIATTDYVRAVPESIRAFLPADRRYLTLGTDGFGRSDTRAALRRFFGVDAASIVRAARYALA</sequence>
<comment type="caution">
    <text evidence="1">The sequence shown here is derived from an EMBL/GenBank/DDBJ whole genome shotgun (WGS) entry which is preliminary data.</text>
</comment>
<dbReference type="EMBL" id="JAVDRF010000001">
    <property type="protein sequence ID" value="MDR6534690.1"/>
    <property type="molecule type" value="Genomic_DNA"/>
</dbReference>
<dbReference type="InterPro" id="IPR051157">
    <property type="entry name" value="PDH/Transketolase"/>
</dbReference>
<dbReference type="Gene3D" id="3.40.50.920">
    <property type="match status" value="1"/>
</dbReference>
<evidence type="ECO:0000313" key="2">
    <source>
        <dbReference type="Proteomes" id="UP001184230"/>
    </source>
</evidence>
<name>A0ABU1N9E9_9BURK</name>
<organism evidence="1 2">
    <name type="scientific">Variovorax soli</name>
    <dbReference type="NCBI Taxonomy" id="376815"/>
    <lineage>
        <taxon>Bacteria</taxon>
        <taxon>Pseudomonadati</taxon>
        <taxon>Pseudomonadota</taxon>
        <taxon>Betaproteobacteria</taxon>
        <taxon>Burkholderiales</taxon>
        <taxon>Comamonadaceae</taxon>
        <taxon>Variovorax</taxon>
    </lineage>
</organism>
<dbReference type="Proteomes" id="UP001184230">
    <property type="component" value="Unassembled WGS sequence"/>
</dbReference>
<accession>A0ABU1N9E9</accession>